<dbReference type="OrthoDB" id="19141at2759"/>
<evidence type="ECO:0000256" key="2">
    <source>
        <dbReference type="ARBA" id="ARBA00022555"/>
    </source>
</evidence>
<dbReference type="InterPro" id="IPR012340">
    <property type="entry name" value="NA-bd_OB-fold"/>
</dbReference>
<dbReference type="Gene3D" id="2.40.50.140">
    <property type="entry name" value="Nucleic acid-binding proteins"/>
    <property type="match status" value="1"/>
</dbReference>
<dbReference type="Pfam" id="PF01588">
    <property type="entry name" value="tRNA_bind"/>
    <property type="match status" value="1"/>
</dbReference>
<dbReference type="PANTHER" id="PTHR11586:SF43">
    <property type="entry name" value="TYROSINE--TRNA LIGASE, CYTOPLASMIC"/>
    <property type="match status" value="1"/>
</dbReference>
<feature type="domain" description="TRNA-binding" evidence="5">
    <location>
        <begin position="42"/>
        <end position="143"/>
    </location>
</feature>
<evidence type="ECO:0000313" key="7">
    <source>
        <dbReference type="Proteomes" id="UP000646827"/>
    </source>
</evidence>
<feature type="non-terminal residue" evidence="6">
    <location>
        <position position="1"/>
    </location>
</feature>
<gene>
    <name evidence="6" type="ORF">INT45_002414</name>
</gene>
<evidence type="ECO:0000256" key="4">
    <source>
        <dbReference type="PROSITE-ProRule" id="PRU00209"/>
    </source>
</evidence>
<evidence type="ECO:0000256" key="3">
    <source>
        <dbReference type="ARBA" id="ARBA00022884"/>
    </source>
</evidence>
<evidence type="ECO:0000259" key="5">
    <source>
        <dbReference type="PROSITE" id="PS50886"/>
    </source>
</evidence>
<dbReference type="AlphaFoldDB" id="A0A8H7VD61"/>
<keyword evidence="1" id="KW-0963">Cytoplasm</keyword>
<proteinExistence type="predicted"/>
<dbReference type="InterPro" id="IPR051270">
    <property type="entry name" value="Tyrosine-tRNA_ligase_regulator"/>
</dbReference>
<dbReference type="GO" id="GO:0004831">
    <property type="term" value="F:tyrosine-tRNA ligase activity"/>
    <property type="evidence" value="ECO:0007669"/>
    <property type="project" value="TreeGrafter"/>
</dbReference>
<dbReference type="PROSITE" id="PS50886">
    <property type="entry name" value="TRBD"/>
    <property type="match status" value="1"/>
</dbReference>
<sequence length="207" mass="22850">TARYSRVTVGLSSIRNYTTIPVTSSAGNNEETISTAINENDSIHRINLRVGEIIKVDQHPDADHLFIEQVNLNEESPRTIVSGLAPYMSKESLLNKRVVVVSNMKPSKFRGVLSQGMLLAGGKDSKVELLEPSHTCQIGERVEIESHPFIGEPDAVLKPKQKIFEGVSQFLSTDENKNATYKGYKLVTTSDNNQPIQCESITHGQIS</sequence>
<name>A0A8H7VD61_9FUNG</name>
<comment type="caution">
    <text evidence="6">The sequence shown here is derived from an EMBL/GenBank/DDBJ whole genome shotgun (WGS) entry which is preliminary data.</text>
</comment>
<dbReference type="GO" id="GO:0000049">
    <property type="term" value="F:tRNA binding"/>
    <property type="evidence" value="ECO:0007669"/>
    <property type="project" value="UniProtKB-UniRule"/>
</dbReference>
<keyword evidence="2 4" id="KW-0820">tRNA-binding</keyword>
<dbReference type="EMBL" id="JAEPRB010000214">
    <property type="protein sequence ID" value="KAG2218706.1"/>
    <property type="molecule type" value="Genomic_DNA"/>
</dbReference>
<keyword evidence="3 4" id="KW-0694">RNA-binding</keyword>
<evidence type="ECO:0000313" key="6">
    <source>
        <dbReference type="EMBL" id="KAG2218706.1"/>
    </source>
</evidence>
<evidence type="ECO:0000256" key="1">
    <source>
        <dbReference type="ARBA" id="ARBA00022490"/>
    </source>
</evidence>
<protein>
    <recommendedName>
        <fullName evidence="5">tRNA-binding domain-containing protein</fullName>
    </recommendedName>
</protein>
<organism evidence="6 7">
    <name type="scientific">Circinella minor</name>
    <dbReference type="NCBI Taxonomy" id="1195481"/>
    <lineage>
        <taxon>Eukaryota</taxon>
        <taxon>Fungi</taxon>
        <taxon>Fungi incertae sedis</taxon>
        <taxon>Mucoromycota</taxon>
        <taxon>Mucoromycotina</taxon>
        <taxon>Mucoromycetes</taxon>
        <taxon>Mucorales</taxon>
        <taxon>Lichtheimiaceae</taxon>
        <taxon>Circinella</taxon>
    </lineage>
</organism>
<reference evidence="6 7" key="1">
    <citation type="submission" date="2020-12" db="EMBL/GenBank/DDBJ databases">
        <title>Metabolic potential, ecology and presence of endohyphal bacteria is reflected in genomic diversity of Mucoromycotina.</title>
        <authorList>
            <person name="Muszewska A."/>
            <person name="Okrasinska A."/>
            <person name="Steczkiewicz K."/>
            <person name="Drgas O."/>
            <person name="Orlowska M."/>
            <person name="Perlinska-Lenart U."/>
            <person name="Aleksandrzak-Piekarczyk T."/>
            <person name="Szatraj K."/>
            <person name="Zielenkiewicz U."/>
            <person name="Pilsyk S."/>
            <person name="Malc E."/>
            <person name="Mieczkowski P."/>
            <person name="Kruszewska J.S."/>
            <person name="Biernat P."/>
            <person name="Pawlowska J."/>
        </authorList>
    </citation>
    <scope>NUCLEOTIDE SEQUENCE [LARGE SCALE GENOMIC DNA]</scope>
    <source>
        <strain evidence="6 7">CBS 142.35</strain>
    </source>
</reference>
<dbReference type="PANTHER" id="PTHR11586">
    <property type="entry name" value="TRNA-AMINOACYLATION COFACTOR ARC1 FAMILY MEMBER"/>
    <property type="match status" value="1"/>
</dbReference>
<keyword evidence="7" id="KW-1185">Reference proteome</keyword>
<dbReference type="Proteomes" id="UP000646827">
    <property type="component" value="Unassembled WGS sequence"/>
</dbReference>
<accession>A0A8H7VD61</accession>
<dbReference type="InterPro" id="IPR002547">
    <property type="entry name" value="tRNA-bd_dom"/>
</dbReference>
<dbReference type="SUPFAM" id="SSF50249">
    <property type="entry name" value="Nucleic acid-binding proteins"/>
    <property type="match status" value="1"/>
</dbReference>